<evidence type="ECO:0000259" key="2">
    <source>
        <dbReference type="Pfam" id="PF07110"/>
    </source>
</evidence>
<feature type="domain" description="EthD" evidence="2">
    <location>
        <begin position="18"/>
        <end position="109"/>
    </location>
</feature>
<dbReference type="Pfam" id="PF07110">
    <property type="entry name" value="EthD"/>
    <property type="match status" value="1"/>
</dbReference>
<dbReference type="Proteomes" id="UP000800235">
    <property type="component" value="Unassembled WGS sequence"/>
</dbReference>
<evidence type="ECO:0000313" key="4">
    <source>
        <dbReference type="Proteomes" id="UP000800235"/>
    </source>
</evidence>
<protein>
    <recommendedName>
        <fullName evidence="2">EthD domain-containing protein</fullName>
    </recommendedName>
</protein>
<evidence type="ECO:0000256" key="1">
    <source>
        <dbReference type="ARBA" id="ARBA00005986"/>
    </source>
</evidence>
<dbReference type="Gene3D" id="3.30.70.100">
    <property type="match status" value="1"/>
</dbReference>
<accession>A0A9P4NUQ9</accession>
<reference evidence="3" key="1">
    <citation type="journal article" date="2020" name="Stud. Mycol.">
        <title>101 Dothideomycetes genomes: a test case for predicting lifestyles and emergence of pathogens.</title>
        <authorList>
            <person name="Haridas S."/>
            <person name="Albert R."/>
            <person name="Binder M."/>
            <person name="Bloem J."/>
            <person name="Labutti K."/>
            <person name="Salamov A."/>
            <person name="Andreopoulos B."/>
            <person name="Baker S."/>
            <person name="Barry K."/>
            <person name="Bills G."/>
            <person name="Bluhm B."/>
            <person name="Cannon C."/>
            <person name="Castanera R."/>
            <person name="Culley D."/>
            <person name="Daum C."/>
            <person name="Ezra D."/>
            <person name="Gonzalez J."/>
            <person name="Henrissat B."/>
            <person name="Kuo A."/>
            <person name="Liang C."/>
            <person name="Lipzen A."/>
            <person name="Lutzoni F."/>
            <person name="Magnuson J."/>
            <person name="Mondo S."/>
            <person name="Nolan M."/>
            <person name="Ohm R."/>
            <person name="Pangilinan J."/>
            <person name="Park H.-J."/>
            <person name="Ramirez L."/>
            <person name="Alfaro M."/>
            <person name="Sun H."/>
            <person name="Tritt A."/>
            <person name="Yoshinaga Y."/>
            <person name="Zwiers L.-H."/>
            <person name="Turgeon B."/>
            <person name="Goodwin S."/>
            <person name="Spatafora J."/>
            <person name="Crous P."/>
            <person name="Grigoriev I."/>
        </authorList>
    </citation>
    <scope>NUCLEOTIDE SEQUENCE</scope>
    <source>
        <strain evidence="3">CBS 130266</strain>
    </source>
</reference>
<sequence length="160" mass="18084">MAPKRILRLTGSYSKLDHVTEADFHKFISTDHAVKSAKIHERYGILKYQLAFNPASTRAVADSLKLPWPTYSGADVIIEYYFENLESLIGISSDEDFKALHVDCVPFINMETTVISLNWIEVFLENGKVINVGPNGQSLHPSFEEASKIELSDKPAEKYY</sequence>
<dbReference type="InterPro" id="IPR009799">
    <property type="entry name" value="EthD_dom"/>
</dbReference>
<dbReference type="InterPro" id="IPR011008">
    <property type="entry name" value="Dimeric_a/b-barrel"/>
</dbReference>
<name>A0A9P4NUQ9_9PEZI</name>
<organism evidence="3 4">
    <name type="scientific">Tothia fuscella</name>
    <dbReference type="NCBI Taxonomy" id="1048955"/>
    <lineage>
        <taxon>Eukaryota</taxon>
        <taxon>Fungi</taxon>
        <taxon>Dikarya</taxon>
        <taxon>Ascomycota</taxon>
        <taxon>Pezizomycotina</taxon>
        <taxon>Dothideomycetes</taxon>
        <taxon>Pleosporomycetidae</taxon>
        <taxon>Venturiales</taxon>
        <taxon>Cylindrosympodiaceae</taxon>
        <taxon>Tothia</taxon>
    </lineage>
</organism>
<proteinExistence type="inferred from homology"/>
<dbReference type="EMBL" id="MU007030">
    <property type="protein sequence ID" value="KAF2431624.1"/>
    <property type="molecule type" value="Genomic_DNA"/>
</dbReference>
<dbReference type="OrthoDB" id="3183782at2759"/>
<comment type="caution">
    <text evidence="3">The sequence shown here is derived from an EMBL/GenBank/DDBJ whole genome shotgun (WGS) entry which is preliminary data.</text>
</comment>
<evidence type="ECO:0000313" key="3">
    <source>
        <dbReference type="EMBL" id="KAF2431624.1"/>
    </source>
</evidence>
<gene>
    <name evidence="3" type="ORF">EJ08DRAFT_712408</name>
</gene>
<dbReference type="SUPFAM" id="SSF54909">
    <property type="entry name" value="Dimeric alpha+beta barrel"/>
    <property type="match status" value="1"/>
</dbReference>
<comment type="similarity">
    <text evidence="1">Belongs to the tpcK family.</text>
</comment>
<dbReference type="AlphaFoldDB" id="A0A9P4NUQ9"/>
<keyword evidence="4" id="KW-1185">Reference proteome</keyword>
<dbReference type="GO" id="GO:0016491">
    <property type="term" value="F:oxidoreductase activity"/>
    <property type="evidence" value="ECO:0007669"/>
    <property type="project" value="InterPro"/>
</dbReference>